<evidence type="ECO:0000256" key="1">
    <source>
        <dbReference type="SAM" id="Coils"/>
    </source>
</evidence>
<keyword evidence="1" id="KW-0175">Coiled coil</keyword>
<proteinExistence type="predicted"/>
<dbReference type="Gene3D" id="1.10.287.1490">
    <property type="match status" value="1"/>
</dbReference>
<name>A0ABY5ZLZ5_9BACT</name>
<organism evidence="2 3">
    <name type="scientific">Geoalkalibacter halelectricus</name>
    <dbReference type="NCBI Taxonomy" id="2847045"/>
    <lineage>
        <taxon>Bacteria</taxon>
        <taxon>Pseudomonadati</taxon>
        <taxon>Thermodesulfobacteriota</taxon>
        <taxon>Desulfuromonadia</taxon>
        <taxon>Desulfuromonadales</taxon>
        <taxon>Geoalkalibacteraceae</taxon>
        <taxon>Geoalkalibacter</taxon>
    </lineage>
</organism>
<sequence length="336" mass="38286">MQYLPTITKKEAIKGILDQSEEIAGKHAAFTSALESWWQTHLPDLEALPTEKNVFDLYHRFSGTITGSIGALGILDDFKSRGAFAAYWNALYTDLRSVAASGWNAELIPDEEILQSQFPEVLKELRDNEARRDELTALFKEVNDLEEGAWSEDDYEVWPKDELAEVKGAIKEKGGELKELTREVKNRTKQVAALKKAGESTAAVTAELEQLTGQSTVLEKEISAEEARIARHHELEAELKSCKKIIKEIKERKAALVEEARKKIDEVEAKRLILVRWQRTLHGTVAEYLAQYGRDLRTALDWLWDNYHQPLHSILLERDEASLVFTGFLKELGYEY</sequence>
<protein>
    <submittedName>
        <fullName evidence="2">Uncharacterized protein</fullName>
    </submittedName>
</protein>
<accession>A0ABY5ZLZ5</accession>
<reference evidence="2" key="1">
    <citation type="journal article" date="2022" name="Environ. Microbiol.">
        <title>Geoalkalibacter halelectricus SAP #1 sp. nov. possessing extracellular electron transfer and mineral#reducing capabilities from a haloalkaline environment.</title>
        <authorList>
            <person name="Yadav S."/>
            <person name="Singh R."/>
            <person name="Sundharam S.S."/>
            <person name="Chaudhary S."/>
            <person name="Krishnamurthi S."/>
            <person name="Patil S.A."/>
        </authorList>
    </citation>
    <scope>NUCLEOTIDE SEQUENCE</scope>
    <source>
        <strain evidence="2">SAP-1</strain>
    </source>
</reference>
<evidence type="ECO:0000313" key="2">
    <source>
        <dbReference type="EMBL" id="UWZ79736.1"/>
    </source>
</evidence>
<evidence type="ECO:0000313" key="3">
    <source>
        <dbReference type="Proteomes" id="UP001060414"/>
    </source>
</evidence>
<dbReference type="RefSeq" id="WP_260748087.1">
    <property type="nucleotide sequence ID" value="NZ_CP092109.1"/>
</dbReference>
<dbReference type="EMBL" id="CP092109">
    <property type="protein sequence ID" value="UWZ79736.1"/>
    <property type="molecule type" value="Genomic_DNA"/>
</dbReference>
<gene>
    <name evidence="2" type="ORF">L9S41_18955</name>
</gene>
<dbReference type="Proteomes" id="UP001060414">
    <property type="component" value="Chromosome"/>
</dbReference>
<feature type="coiled-coil region" evidence="1">
    <location>
        <begin position="163"/>
        <end position="270"/>
    </location>
</feature>
<keyword evidence="3" id="KW-1185">Reference proteome</keyword>